<dbReference type="Gene3D" id="3.40.50.800">
    <property type="entry name" value="Anticodon-binding domain"/>
    <property type="match status" value="1"/>
</dbReference>
<dbReference type="SUPFAM" id="SSF55826">
    <property type="entry name" value="YbaK/ProRS associated domain"/>
    <property type="match status" value="1"/>
</dbReference>
<feature type="domain" description="Aminoacyl-transfer RNA synthetases class-II family profile" evidence="11">
    <location>
        <begin position="33"/>
        <end position="461"/>
    </location>
</feature>
<dbReference type="InterPro" id="IPR004500">
    <property type="entry name" value="Pro-tRNA-synth_IIa_bac-type"/>
</dbReference>
<dbReference type="InterPro" id="IPR023717">
    <property type="entry name" value="Pro-tRNA-Synthase_IIa_type1"/>
</dbReference>
<evidence type="ECO:0000256" key="10">
    <source>
        <dbReference type="HAMAP-Rule" id="MF_01569"/>
    </source>
</evidence>
<dbReference type="InterPro" id="IPR050062">
    <property type="entry name" value="Pro-tRNA_synthetase"/>
</dbReference>
<dbReference type="InterPro" id="IPR044140">
    <property type="entry name" value="ProRS_anticodon_short"/>
</dbReference>
<dbReference type="PANTHER" id="PTHR42753">
    <property type="entry name" value="MITOCHONDRIAL RIBOSOME PROTEIN L39/PROLYL-TRNA LIGASE FAMILY MEMBER"/>
    <property type="match status" value="1"/>
</dbReference>
<evidence type="ECO:0000256" key="2">
    <source>
        <dbReference type="ARBA" id="ARBA00011738"/>
    </source>
</evidence>
<comment type="similarity">
    <text evidence="10">Belongs to the class-II aminoacyl-tRNA synthetase family. ProS type 1 subfamily.</text>
</comment>
<keyword evidence="7 10" id="KW-0648">Protein biosynthesis</keyword>
<dbReference type="PANTHER" id="PTHR42753:SF2">
    <property type="entry name" value="PROLINE--TRNA LIGASE"/>
    <property type="match status" value="1"/>
</dbReference>
<dbReference type="GO" id="GO:0004827">
    <property type="term" value="F:proline-tRNA ligase activity"/>
    <property type="evidence" value="ECO:0007669"/>
    <property type="project" value="UniProtKB-UniRule"/>
</dbReference>
<dbReference type="GO" id="GO:0002161">
    <property type="term" value="F:aminoacyl-tRNA deacylase activity"/>
    <property type="evidence" value="ECO:0007669"/>
    <property type="project" value="InterPro"/>
</dbReference>
<dbReference type="NCBIfam" id="NF006625">
    <property type="entry name" value="PRK09194.1"/>
    <property type="match status" value="1"/>
</dbReference>
<dbReference type="InterPro" id="IPR006195">
    <property type="entry name" value="aa-tRNA-synth_II"/>
</dbReference>
<dbReference type="InterPro" id="IPR002316">
    <property type="entry name" value="Pro-tRNA-ligase_IIa"/>
</dbReference>
<dbReference type="EMBL" id="CP159307">
    <property type="protein sequence ID" value="XCH33350.1"/>
    <property type="molecule type" value="Genomic_DNA"/>
</dbReference>
<comment type="domain">
    <text evidence="10">Consists of three domains: the N-terminal catalytic domain, the editing domain and the C-terminal anticodon-binding domain.</text>
</comment>
<keyword evidence="8 10" id="KW-0030">Aminoacyl-tRNA synthetase</keyword>
<dbReference type="GO" id="GO:0005524">
    <property type="term" value="F:ATP binding"/>
    <property type="evidence" value="ECO:0007669"/>
    <property type="project" value="UniProtKB-UniRule"/>
</dbReference>
<evidence type="ECO:0000256" key="7">
    <source>
        <dbReference type="ARBA" id="ARBA00022917"/>
    </source>
</evidence>
<dbReference type="InterPro" id="IPR036754">
    <property type="entry name" value="YbaK/aa-tRNA-synt-asso_dom_sf"/>
</dbReference>
<dbReference type="SUPFAM" id="SSF55681">
    <property type="entry name" value="Class II aaRS and biotin synthetases"/>
    <property type="match status" value="1"/>
</dbReference>
<dbReference type="HAMAP" id="MF_01569">
    <property type="entry name" value="Pro_tRNA_synth_type1"/>
    <property type="match status" value="1"/>
</dbReference>
<evidence type="ECO:0000313" key="12">
    <source>
        <dbReference type="EMBL" id="XCH33350.1"/>
    </source>
</evidence>
<name>A0AAU8GC84_9CHLR</name>
<dbReference type="InterPro" id="IPR033730">
    <property type="entry name" value="ProRS_core_prok"/>
</dbReference>
<evidence type="ECO:0000256" key="5">
    <source>
        <dbReference type="ARBA" id="ARBA00022741"/>
    </source>
</evidence>
<dbReference type="CDD" id="cd00861">
    <property type="entry name" value="ProRS_anticodon_short"/>
    <property type="match status" value="1"/>
</dbReference>
<dbReference type="InterPro" id="IPR036621">
    <property type="entry name" value="Anticodon-bd_dom_sf"/>
</dbReference>
<gene>
    <name evidence="10" type="primary">proS</name>
    <name evidence="12" type="ORF">ABV300_00300</name>
</gene>
<dbReference type="Gene3D" id="3.30.930.10">
    <property type="entry name" value="Bira Bifunctional Protein, Domain 2"/>
    <property type="match status" value="2"/>
</dbReference>
<dbReference type="InterPro" id="IPR002314">
    <property type="entry name" value="aa-tRNA-synt_IIb"/>
</dbReference>
<dbReference type="RefSeq" id="WP_353714591.1">
    <property type="nucleotide sequence ID" value="NZ_CP159307.1"/>
</dbReference>
<organism evidence="12">
    <name type="scientific">Dehalogenimonas sp. 4OHTPN</name>
    <dbReference type="NCBI Taxonomy" id="3166643"/>
    <lineage>
        <taxon>Bacteria</taxon>
        <taxon>Bacillati</taxon>
        <taxon>Chloroflexota</taxon>
        <taxon>Dehalococcoidia</taxon>
        <taxon>Dehalococcoidales</taxon>
        <taxon>Dehalococcoidaceae</taxon>
        <taxon>Dehalogenimonas</taxon>
    </lineage>
</organism>
<evidence type="ECO:0000256" key="9">
    <source>
        <dbReference type="ARBA" id="ARBA00047671"/>
    </source>
</evidence>
<dbReference type="Gene3D" id="3.90.960.10">
    <property type="entry name" value="YbaK/aminoacyl-tRNA synthetase-associated domain"/>
    <property type="match status" value="1"/>
</dbReference>
<evidence type="ECO:0000256" key="1">
    <source>
        <dbReference type="ARBA" id="ARBA00004496"/>
    </source>
</evidence>
<evidence type="ECO:0000259" key="11">
    <source>
        <dbReference type="PROSITE" id="PS50862"/>
    </source>
</evidence>
<evidence type="ECO:0000256" key="3">
    <source>
        <dbReference type="ARBA" id="ARBA00022490"/>
    </source>
</evidence>
<dbReference type="Pfam" id="PF03129">
    <property type="entry name" value="HGTP_anticodon"/>
    <property type="match status" value="1"/>
</dbReference>
<dbReference type="AlphaFoldDB" id="A0AAU8GC84"/>
<reference evidence="12" key="1">
    <citation type="submission" date="2024-06" db="EMBL/GenBank/DDBJ databases">
        <title>A Novel Isolate, Dehalogenimonas sp. Strain 4OHTPN, Dechlorinates Aromatic 4 Hydroxy chlorothalonil by a Novel Reductive Dehalogenase.</title>
        <authorList>
            <person name="Liu G."/>
        </authorList>
    </citation>
    <scope>NUCLEOTIDE SEQUENCE</scope>
    <source>
        <strain evidence="12">4OHTPN</strain>
    </source>
</reference>
<evidence type="ECO:0000256" key="4">
    <source>
        <dbReference type="ARBA" id="ARBA00022598"/>
    </source>
</evidence>
<dbReference type="CDD" id="cd04334">
    <property type="entry name" value="ProRS-INS"/>
    <property type="match status" value="1"/>
</dbReference>
<keyword evidence="6 10" id="KW-0067">ATP-binding</keyword>
<dbReference type="NCBIfam" id="TIGR00409">
    <property type="entry name" value="proS_fam_II"/>
    <property type="match status" value="1"/>
</dbReference>
<keyword evidence="5 10" id="KW-0547">Nucleotide-binding</keyword>
<dbReference type="InterPro" id="IPR045864">
    <property type="entry name" value="aa-tRNA-synth_II/BPL/LPL"/>
</dbReference>
<dbReference type="PRINTS" id="PR01046">
    <property type="entry name" value="TRNASYNTHPRO"/>
</dbReference>
<dbReference type="GO" id="GO:0005829">
    <property type="term" value="C:cytosol"/>
    <property type="evidence" value="ECO:0007669"/>
    <property type="project" value="TreeGrafter"/>
</dbReference>
<keyword evidence="3 10" id="KW-0963">Cytoplasm</keyword>
<comment type="function">
    <text evidence="10">Catalyzes the attachment of proline to tRNA(Pro) in a two-step reaction: proline is first activated by ATP to form Pro-AMP and then transferred to the acceptor end of tRNA(Pro). As ProRS can inadvertently accommodate and process non-cognate amino acids such as alanine and cysteine, to avoid such errors it has two additional distinct editing activities against alanine. One activity is designated as 'pretransfer' editing and involves the tRNA(Pro)-independent hydrolysis of activated Ala-AMP. The other activity is designated 'posttransfer' editing and involves deacylation of mischarged Ala-tRNA(Pro). The misacylated Cys-tRNA(Pro) is not edited by ProRS.</text>
</comment>
<evidence type="ECO:0000256" key="8">
    <source>
        <dbReference type="ARBA" id="ARBA00023146"/>
    </source>
</evidence>
<dbReference type="PROSITE" id="PS50862">
    <property type="entry name" value="AA_TRNA_LIGASE_II"/>
    <property type="match status" value="1"/>
</dbReference>
<dbReference type="CDD" id="cd00779">
    <property type="entry name" value="ProRS_core_prok"/>
    <property type="match status" value="1"/>
</dbReference>
<dbReference type="InterPro" id="IPR004154">
    <property type="entry name" value="Anticodon-bd"/>
</dbReference>
<dbReference type="SUPFAM" id="SSF52954">
    <property type="entry name" value="Class II aaRS ABD-related"/>
    <property type="match status" value="1"/>
</dbReference>
<comment type="subunit">
    <text evidence="2 10">Homodimer.</text>
</comment>
<comment type="catalytic activity">
    <reaction evidence="9 10">
        <text>tRNA(Pro) + L-proline + ATP = L-prolyl-tRNA(Pro) + AMP + diphosphate</text>
        <dbReference type="Rhea" id="RHEA:14305"/>
        <dbReference type="Rhea" id="RHEA-COMP:9700"/>
        <dbReference type="Rhea" id="RHEA-COMP:9702"/>
        <dbReference type="ChEBI" id="CHEBI:30616"/>
        <dbReference type="ChEBI" id="CHEBI:33019"/>
        <dbReference type="ChEBI" id="CHEBI:60039"/>
        <dbReference type="ChEBI" id="CHEBI:78442"/>
        <dbReference type="ChEBI" id="CHEBI:78532"/>
        <dbReference type="ChEBI" id="CHEBI:456215"/>
        <dbReference type="EC" id="6.1.1.15"/>
    </reaction>
</comment>
<dbReference type="Pfam" id="PF00587">
    <property type="entry name" value="tRNA-synt_2b"/>
    <property type="match status" value="1"/>
</dbReference>
<keyword evidence="4 10" id="KW-0436">Ligase</keyword>
<accession>A0AAU8GC84</accession>
<comment type="subcellular location">
    <subcellularLocation>
        <location evidence="1 10">Cytoplasm</location>
    </subcellularLocation>
</comment>
<evidence type="ECO:0000256" key="6">
    <source>
        <dbReference type="ARBA" id="ARBA00022840"/>
    </source>
</evidence>
<dbReference type="Pfam" id="PF04073">
    <property type="entry name" value="tRNA_edit"/>
    <property type="match status" value="1"/>
</dbReference>
<dbReference type="GO" id="GO:0006433">
    <property type="term" value="P:prolyl-tRNA aminoacylation"/>
    <property type="evidence" value="ECO:0007669"/>
    <property type="project" value="UniProtKB-UniRule"/>
</dbReference>
<sequence>MKVSQLFGKTQREIPGEAETISHQLLLRAGMINQVTAGVYSYLPLAWRTARKIMDIIREEMDAAGCQEITMPVLQPVELWEKSGRGAAFGANLFKLQDRKERTLALGPTHEEVVTSLAAQYIQSYRDLPQRLYQIQTKLRDEPRPRGGLIRVREFIMKDMYSFDADEAGLEVSYQKMVQAYKNIYRRCGLRAMAIEADSGAIGGKASHEFMVLAESGEDEVIFCSGCDYAANVEKARFEKGTVTVQEPLPLEEVPTPGKESIEDVAAFLGLAPSQMLKCVFYVADKEFVIAVIRGDLEINEVKLKNLLKVADLRLATAEEVAEQGIIAGSASPVGLKGKVVADDSLVSSVNYVGGANVAGRHMRNIVPGRDFTTFKTADIASARVGATCARCGGKLGSTRGIEVGHVFKLGTFLAETFGATFADAEGNQRPCIMGCYGIGVGRLMAAAVEQNHDDKGIIWPMPIAPYQVHFCGLSLDNERVKAAAEKSYEDLRAAGVEVLYDDRIESPGVKFNDADLLGMPLRITVSPRSLDKGGVELKKRPEKAFAIVSVENVVAEVKAVIEREMQAAG</sequence>
<proteinExistence type="inferred from homology"/>
<protein>
    <recommendedName>
        <fullName evidence="10">Proline--tRNA ligase</fullName>
        <ecNumber evidence="10">6.1.1.15</ecNumber>
    </recommendedName>
    <alternativeName>
        <fullName evidence="10">Prolyl-tRNA synthetase</fullName>
        <shortName evidence="10">ProRS</shortName>
    </alternativeName>
</protein>
<dbReference type="EC" id="6.1.1.15" evidence="10"/>
<dbReference type="InterPro" id="IPR007214">
    <property type="entry name" value="YbaK/aa-tRNA-synth-assoc-dom"/>
</dbReference>